<evidence type="ECO:0000256" key="6">
    <source>
        <dbReference type="SAM" id="Phobius"/>
    </source>
</evidence>
<proteinExistence type="inferred from homology"/>
<comment type="caution">
    <text evidence="8">The sequence shown here is derived from an EMBL/GenBank/DDBJ whole genome shotgun (WGS) entry which is preliminary data.</text>
</comment>
<dbReference type="PANTHER" id="PTHR32322:SF2">
    <property type="entry name" value="EAMA DOMAIN-CONTAINING PROTEIN"/>
    <property type="match status" value="1"/>
</dbReference>
<feature type="transmembrane region" description="Helical" evidence="6">
    <location>
        <begin position="166"/>
        <end position="185"/>
    </location>
</feature>
<dbReference type="InterPro" id="IPR050638">
    <property type="entry name" value="AA-Vitamin_Transporters"/>
</dbReference>
<feature type="transmembrane region" description="Helical" evidence="6">
    <location>
        <begin position="80"/>
        <end position="102"/>
    </location>
</feature>
<feature type="domain" description="EamA" evidence="7">
    <location>
        <begin position="167"/>
        <end position="304"/>
    </location>
</feature>
<evidence type="ECO:0000256" key="2">
    <source>
        <dbReference type="ARBA" id="ARBA00007362"/>
    </source>
</evidence>
<feature type="transmembrane region" description="Helical" evidence="6">
    <location>
        <begin position="263"/>
        <end position="281"/>
    </location>
</feature>
<feature type="transmembrane region" description="Helical" evidence="6">
    <location>
        <begin position="43"/>
        <end position="68"/>
    </location>
</feature>
<comment type="similarity">
    <text evidence="2">Belongs to the EamA transporter family.</text>
</comment>
<evidence type="ECO:0000313" key="8">
    <source>
        <dbReference type="EMBL" id="RIV84295.1"/>
    </source>
</evidence>
<sequence>MLTFCSIMASERRSTAPAIVVQLLLGMALFGSATPLSKLIGQQFSVFTASCMRMLIACLVLAPFTWLLTKRFAGAKRSDWWVIVAISLFGMVGFTAAMLFGMRLTTGVIGSTIMSATPAVTAGAAVVFFGAAMNWRTSGALALAVAGIVAINLLRTEGGGDTEAPILGAALVAMAVCFEAAYTLLSRKLSDGISSLEATLAASLIAALVFVVLAIVFDPQPFDFSDVGQTGWFAVAFWGAATAGLAPVLWYNGARKAPGALTAGAMAVMPLSALVLSYLLLGEPFRWSHLLGFGLVFSGLVLMIVEHSKSED</sequence>
<feature type="transmembrane region" description="Helical" evidence="6">
    <location>
        <begin position="229"/>
        <end position="251"/>
    </location>
</feature>
<evidence type="ECO:0000256" key="5">
    <source>
        <dbReference type="ARBA" id="ARBA00023136"/>
    </source>
</evidence>
<evidence type="ECO:0000313" key="9">
    <source>
        <dbReference type="Proteomes" id="UP000286576"/>
    </source>
</evidence>
<protein>
    <submittedName>
        <fullName evidence="8">DMT family transporter</fullName>
    </submittedName>
</protein>
<dbReference type="PANTHER" id="PTHR32322">
    <property type="entry name" value="INNER MEMBRANE TRANSPORTER"/>
    <property type="match status" value="1"/>
</dbReference>
<reference evidence="8 9" key="1">
    <citation type="submission" date="2018-08" db="EMBL/GenBank/DDBJ databases">
        <title>Erythrobacter zhengii sp.nov., a bacterium isolated from deep-sea sediment.</title>
        <authorList>
            <person name="Fang C."/>
            <person name="Wu Y.-H."/>
            <person name="Sun C."/>
            <person name="Wang H."/>
            <person name="Cheng H."/>
            <person name="Meng F.-X."/>
            <person name="Wang C.-S."/>
            <person name="Xu X.-W."/>
        </authorList>
    </citation>
    <scope>NUCLEOTIDE SEQUENCE [LARGE SCALE GENOMIC DNA]</scope>
    <source>
        <strain evidence="8 9">V18</strain>
    </source>
</reference>
<feature type="transmembrane region" description="Helical" evidence="6">
    <location>
        <begin position="287"/>
        <end position="305"/>
    </location>
</feature>
<comment type="subcellular location">
    <subcellularLocation>
        <location evidence="1">Membrane</location>
        <topology evidence="1">Multi-pass membrane protein</topology>
    </subcellularLocation>
</comment>
<keyword evidence="4 6" id="KW-1133">Transmembrane helix</keyword>
<evidence type="ECO:0000256" key="3">
    <source>
        <dbReference type="ARBA" id="ARBA00022692"/>
    </source>
</evidence>
<evidence type="ECO:0000256" key="4">
    <source>
        <dbReference type="ARBA" id="ARBA00022989"/>
    </source>
</evidence>
<gene>
    <name evidence="8" type="ORF">D2V07_14940</name>
</gene>
<dbReference type="AlphaFoldDB" id="A0A418NPI7"/>
<dbReference type="InterPro" id="IPR000620">
    <property type="entry name" value="EamA_dom"/>
</dbReference>
<dbReference type="GO" id="GO:0016020">
    <property type="term" value="C:membrane"/>
    <property type="evidence" value="ECO:0007669"/>
    <property type="project" value="UniProtKB-SubCell"/>
</dbReference>
<accession>A0A418NPI7</accession>
<dbReference type="EMBL" id="QXFL01000007">
    <property type="protein sequence ID" value="RIV84295.1"/>
    <property type="molecule type" value="Genomic_DNA"/>
</dbReference>
<evidence type="ECO:0000259" key="7">
    <source>
        <dbReference type="Pfam" id="PF00892"/>
    </source>
</evidence>
<feature type="transmembrane region" description="Helical" evidence="6">
    <location>
        <begin position="138"/>
        <end position="154"/>
    </location>
</feature>
<dbReference type="InterPro" id="IPR037185">
    <property type="entry name" value="EmrE-like"/>
</dbReference>
<feature type="transmembrane region" description="Helical" evidence="6">
    <location>
        <begin position="197"/>
        <end position="217"/>
    </location>
</feature>
<name>A0A418NPI7_9SPHN</name>
<organism evidence="8 9">
    <name type="scientific">Aurantiacibacter zhengii</name>
    <dbReference type="NCBI Taxonomy" id="2307003"/>
    <lineage>
        <taxon>Bacteria</taxon>
        <taxon>Pseudomonadati</taxon>
        <taxon>Pseudomonadota</taxon>
        <taxon>Alphaproteobacteria</taxon>
        <taxon>Sphingomonadales</taxon>
        <taxon>Erythrobacteraceae</taxon>
        <taxon>Aurantiacibacter</taxon>
    </lineage>
</organism>
<dbReference type="Pfam" id="PF00892">
    <property type="entry name" value="EamA"/>
    <property type="match status" value="2"/>
</dbReference>
<feature type="domain" description="EamA" evidence="7">
    <location>
        <begin position="21"/>
        <end position="152"/>
    </location>
</feature>
<evidence type="ECO:0000256" key="1">
    <source>
        <dbReference type="ARBA" id="ARBA00004141"/>
    </source>
</evidence>
<dbReference type="Proteomes" id="UP000286576">
    <property type="component" value="Unassembled WGS sequence"/>
</dbReference>
<dbReference type="SUPFAM" id="SSF103481">
    <property type="entry name" value="Multidrug resistance efflux transporter EmrE"/>
    <property type="match status" value="2"/>
</dbReference>
<keyword evidence="3 6" id="KW-0812">Transmembrane</keyword>
<keyword evidence="9" id="KW-1185">Reference proteome</keyword>
<keyword evidence="5 6" id="KW-0472">Membrane</keyword>
<feature type="transmembrane region" description="Helical" evidence="6">
    <location>
        <begin position="108"/>
        <end position="131"/>
    </location>
</feature>